<name>A0A2N9FYX8_FAGSY</name>
<evidence type="ECO:0000313" key="1">
    <source>
        <dbReference type="EMBL" id="SPC92209.1"/>
    </source>
</evidence>
<sequence length="266" mass="30301">MGVVALNRLLNVDLTTRDILYVYSYTYPGKDSDTLCHLRAKNGKQKTCVTALPSSNKGFDNDWLVVSGEWFSGVSRCRNHFGRPVSARLNIPASAAKCYKLAPPVRHSSTSCYFWEENEGGLFLKRKRQGHFFQRGRSGQKVQKGPKRPYSRLPRPSSLFSWRNQRRRLWPNRVTFPPVVEDVEGEQFSEEQALTRFKRARTVTEPREIPGPSSQGEPWVPEITVQGLPVTTEHTVFETTDIDFSARVAHALTRATCLPADYHTIF</sequence>
<gene>
    <name evidence="1" type="ORF">FSB_LOCUS20091</name>
</gene>
<dbReference type="AlphaFoldDB" id="A0A2N9FYX8"/>
<organism evidence="1">
    <name type="scientific">Fagus sylvatica</name>
    <name type="common">Beechnut</name>
    <dbReference type="NCBI Taxonomy" id="28930"/>
    <lineage>
        <taxon>Eukaryota</taxon>
        <taxon>Viridiplantae</taxon>
        <taxon>Streptophyta</taxon>
        <taxon>Embryophyta</taxon>
        <taxon>Tracheophyta</taxon>
        <taxon>Spermatophyta</taxon>
        <taxon>Magnoliopsida</taxon>
        <taxon>eudicotyledons</taxon>
        <taxon>Gunneridae</taxon>
        <taxon>Pentapetalae</taxon>
        <taxon>rosids</taxon>
        <taxon>fabids</taxon>
        <taxon>Fagales</taxon>
        <taxon>Fagaceae</taxon>
        <taxon>Fagus</taxon>
    </lineage>
</organism>
<proteinExistence type="predicted"/>
<reference evidence="1" key="1">
    <citation type="submission" date="2018-02" db="EMBL/GenBank/DDBJ databases">
        <authorList>
            <person name="Cohen D.B."/>
            <person name="Kent A.D."/>
        </authorList>
    </citation>
    <scope>NUCLEOTIDE SEQUENCE</scope>
</reference>
<accession>A0A2N9FYX8</accession>
<protein>
    <submittedName>
        <fullName evidence="1">Uncharacterized protein</fullName>
    </submittedName>
</protein>
<dbReference type="EMBL" id="OIVN01001290">
    <property type="protein sequence ID" value="SPC92209.1"/>
    <property type="molecule type" value="Genomic_DNA"/>
</dbReference>